<sequence>MKRSVEIRTVAGWTDDSGSWDDNMPGGVDVHEVTIDETNVEDAIKAALDVLYRHGCTETTSDPGWPYRADLPDRHNGSLEERQARLVGFSKSEEAQLRAALPGRRIAADG</sequence>
<dbReference type="EMBL" id="JBITGY010000002">
    <property type="protein sequence ID" value="MFI6496878.1"/>
    <property type="molecule type" value="Genomic_DNA"/>
</dbReference>
<keyword evidence="2" id="KW-1185">Reference proteome</keyword>
<evidence type="ECO:0000313" key="2">
    <source>
        <dbReference type="Proteomes" id="UP001612741"/>
    </source>
</evidence>
<organism evidence="1 2">
    <name type="scientific">Nonomuraea typhae</name>
    <dbReference type="NCBI Taxonomy" id="2603600"/>
    <lineage>
        <taxon>Bacteria</taxon>
        <taxon>Bacillati</taxon>
        <taxon>Actinomycetota</taxon>
        <taxon>Actinomycetes</taxon>
        <taxon>Streptosporangiales</taxon>
        <taxon>Streptosporangiaceae</taxon>
        <taxon>Nonomuraea</taxon>
    </lineage>
</organism>
<comment type="caution">
    <text evidence="1">The sequence shown here is derived from an EMBL/GenBank/DDBJ whole genome shotgun (WGS) entry which is preliminary data.</text>
</comment>
<name>A0ABW7YNK3_9ACTN</name>
<dbReference type="Proteomes" id="UP001612741">
    <property type="component" value="Unassembled WGS sequence"/>
</dbReference>
<gene>
    <name evidence="1" type="ORF">ACIBG2_05825</name>
</gene>
<accession>A0ABW7YNK3</accession>
<reference evidence="1 2" key="1">
    <citation type="submission" date="2024-10" db="EMBL/GenBank/DDBJ databases">
        <title>The Natural Products Discovery Center: Release of the First 8490 Sequenced Strains for Exploring Actinobacteria Biosynthetic Diversity.</title>
        <authorList>
            <person name="Kalkreuter E."/>
            <person name="Kautsar S.A."/>
            <person name="Yang D."/>
            <person name="Bader C.D."/>
            <person name="Teijaro C.N."/>
            <person name="Fluegel L."/>
            <person name="Davis C.M."/>
            <person name="Simpson J.R."/>
            <person name="Lauterbach L."/>
            <person name="Steele A.D."/>
            <person name="Gui C."/>
            <person name="Meng S."/>
            <person name="Li G."/>
            <person name="Viehrig K."/>
            <person name="Ye F."/>
            <person name="Su P."/>
            <person name="Kiefer A.F."/>
            <person name="Nichols A."/>
            <person name="Cepeda A.J."/>
            <person name="Yan W."/>
            <person name="Fan B."/>
            <person name="Jiang Y."/>
            <person name="Adhikari A."/>
            <person name="Zheng C.-J."/>
            <person name="Schuster L."/>
            <person name="Cowan T.M."/>
            <person name="Smanski M.J."/>
            <person name="Chevrette M.G."/>
            <person name="De Carvalho L.P.S."/>
            <person name="Shen B."/>
        </authorList>
    </citation>
    <scope>NUCLEOTIDE SEQUENCE [LARGE SCALE GENOMIC DNA]</scope>
    <source>
        <strain evidence="1 2">NPDC050545</strain>
    </source>
</reference>
<protein>
    <submittedName>
        <fullName evidence="1">Uncharacterized protein</fullName>
    </submittedName>
</protein>
<evidence type="ECO:0000313" key="1">
    <source>
        <dbReference type="EMBL" id="MFI6496878.1"/>
    </source>
</evidence>
<proteinExistence type="predicted"/>
<dbReference type="RefSeq" id="WP_397079341.1">
    <property type="nucleotide sequence ID" value="NZ_JBITGY010000002.1"/>
</dbReference>